<evidence type="ECO:0000256" key="1">
    <source>
        <dbReference type="SAM" id="Phobius"/>
    </source>
</evidence>
<dbReference type="EMBL" id="MLGG01000002">
    <property type="protein sequence ID" value="KAK1467216.1"/>
    <property type="molecule type" value="Genomic_DNA"/>
</dbReference>
<keyword evidence="1" id="KW-0812">Transmembrane</keyword>
<gene>
    <name evidence="2" type="ORF">CMEL01_11209</name>
</gene>
<feature type="transmembrane region" description="Helical" evidence="1">
    <location>
        <begin position="12"/>
        <end position="29"/>
    </location>
</feature>
<evidence type="ECO:0000313" key="2">
    <source>
        <dbReference type="EMBL" id="KAK1467216.1"/>
    </source>
</evidence>
<proteinExistence type="predicted"/>
<accession>A0AAI9V0L5</accession>
<keyword evidence="3" id="KW-1185">Reference proteome</keyword>
<comment type="caution">
    <text evidence="2">The sequence shown here is derived from an EMBL/GenBank/DDBJ whole genome shotgun (WGS) entry which is preliminary data.</text>
</comment>
<dbReference type="Proteomes" id="UP001239795">
    <property type="component" value="Unassembled WGS sequence"/>
</dbReference>
<organism evidence="2 3">
    <name type="scientific">Colletotrichum melonis</name>
    <dbReference type="NCBI Taxonomy" id="1209925"/>
    <lineage>
        <taxon>Eukaryota</taxon>
        <taxon>Fungi</taxon>
        <taxon>Dikarya</taxon>
        <taxon>Ascomycota</taxon>
        <taxon>Pezizomycotina</taxon>
        <taxon>Sordariomycetes</taxon>
        <taxon>Hypocreomycetidae</taxon>
        <taxon>Glomerellales</taxon>
        <taxon>Glomerellaceae</taxon>
        <taxon>Colletotrichum</taxon>
        <taxon>Colletotrichum acutatum species complex</taxon>
    </lineage>
</organism>
<name>A0AAI9V0L5_9PEZI</name>
<sequence length="66" mass="7598">MIRSTLDEAQVIWFPLACCLVIFLVRSVWPKVPDSQEPPALQPKIPFIGHLIDLIQMGYKQHVKNQ</sequence>
<evidence type="ECO:0000313" key="3">
    <source>
        <dbReference type="Proteomes" id="UP001239795"/>
    </source>
</evidence>
<keyword evidence="1" id="KW-1133">Transmembrane helix</keyword>
<protein>
    <submittedName>
        <fullName evidence="2">Uncharacterized protein</fullName>
    </submittedName>
</protein>
<reference evidence="2 3" key="1">
    <citation type="submission" date="2016-10" db="EMBL/GenBank/DDBJ databases">
        <title>The genome sequence of Colletotrichum fioriniae PJ7.</title>
        <authorList>
            <person name="Baroncelli R."/>
        </authorList>
    </citation>
    <scope>NUCLEOTIDE SEQUENCE [LARGE SCALE GENOMIC DNA]</scope>
    <source>
        <strain evidence="2">Col 31</strain>
    </source>
</reference>
<keyword evidence="1" id="KW-0472">Membrane</keyword>
<dbReference type="AlphaFoldDB" id="A0AAI9V0L5"/>